<evidence type="ECO:0000313" key="2">
    <source>
        <dbReference type="EMBL" id="SDH28586.1"/>
    </source>
</evidence>
<sequence>MCGPSPAARRTADADRPGGHPPPRVDGRRGNPRPGKAVRPGGHGLAAPRAAPPGRRAHGGGGWFGAPLTARRPRPEPRVFQDFPTCHRRPPRAWHTPSRVPRDYSRGTGHGTATPSPPGSHWPATGVARQARASPTTSQHVLNDTRRLASRCDHTLKGRPPETTACARREGGHPRAPFHCGTPCGVHCAARCAARCGVHCGGSDHVFHPAADAAGPTAHRGAGPAGSIEGDRGRPAVETGPVPPRETESTWQTATHENARERTGTDALTCGCSPCRRGSSGSTGF</sequence>
<keyword evidence="3" id="KW-1185">Reference proteome</keyword>
<protein>
    <submittedName>
        <fullName evidence="2">Uncharacterized protein</fullName>
    </submittedName>
</protein>
<dbReference type="Proteomes" id="UP000198923">
    <property type="component" value="Unassembled WGS sequence"/>
</dbReference>
<accession>A0A1G8B5X5</accession>
<proteinExistence type="predicted"/>
<organism evidence="2 3">
    <name type="scientific">Sinosporangium album</name>
    <dbReference type="NCBI Taxonomy" id="504805"/>
    <lineage>
        <taxon>Bacteria</taxon>
        <taxon>Bacillati</taxon>
        <taxon>Actinomycetota</taxon>
        <taxon>Actinomycetes</taxon>
        <taxon>Streptosporangiales</taxon>
        <taxon>Streptosporangiaceae</taxon>
        <taxon>Sinosporangium</taxon>
    </lineage>
</organism>
<feature type="region of interest" description="Disordered" evidence="1">
    <location>
        <begin position="214"/>
        <end position="262"/>
    </location>
</feature>
<feature type="region of interest" description="Disordered" evidence="1">
    <location>
        <begin position="1"/>
        <end position="125"/>
    </location>
</feature>
<reference evidence="2 3" key="1">
    <citation type="submission" date="2016-10" db="EMBL/GenBank/DDBJ databases">
        <authorList>
            <person name="de Groot N.N."/>
        </authorList>
    </citation>
    <scope>NUCLEOTIDE SEQUENCE [LARGE SCALE GENOMIC DNA]</scope>
    <source>
        <strain evidence="2 3">CPCC 201354</strain>
    </source>
</reference>
<feature type="compositionally biased region" description="Basic and acidic residues" evidence="1">
    <location>
        <begin position="10"/>
        <end position="29"/>
    </location>
</feature>
<feature type="compositionally biased region" description="Low complexity" evidence="1">
    <location>
        <begin position="45"/>
        <end position="54"/>
    </location>
</feature>
<evidence type="ECO:0000256" key="1">
    <source>
        <dbReference type="SAM" id="MobiDB-lite"/>
    </source>
</evidence>
<name>A0A1G8B5X5_9ACTN</name>
<evidence type="ECO:0000313" key="3">
    <source>
        <dbReference type="Proteomes" id="UP000198923"/>
    </source>
</evidence>
<gene>
    <name evidence="2" type="ORF">SAMN05421505_113155</name>
</gene>
<dbReference type="EMBL" id="FNCN01000013">
    <property type="protein sequence ID" value="SDH28586.1"/>
    <property type="molecule type" value="Genomic_DNA"/>
</dbReference>
<dbReference type="AlphaFoldDB" id="A0A1G8B5X5"/>